<dbReference type="EMBL" id="JAZAQF010000078">
    <property type="protein sequence ID" value="MFG3818638.1"/>
    <property type="molecule type" value="Genomic_DNA"/>
</dbReference>
<name>A0ABW7CBW6_9CYAN</name>
<dbReference type="InterPro" id="IPR021705">
    <property type="entry name" value="DUF3288"/>
</dbReference>
<organism evidence="1 2">
    <name type="scientific">Limnothrix redekei LRLZ20PSL1</name>
    <dbReference type="NCBI Taxonomy" id="3112953"/>
    <lineage>
        <taxon>Bacteria</taxon>
        <taxon>Bacillati</taxon>
        <taxon>Cyanobacteriota</taxon>
        <taxon>Cyanophyceae</taxon>
        <taxon>Pseudanabaenales</taxon>
        <taxon>Pseudanabaenaceae</taxon>
        <taxon>Limnothrix</taxon>
    </lineage>
</organism>
<evidence type="ECO:0000313" key="2">
    <source>
        <dbReference type="Proteomes" id="UP001604335"/>
    </source>
</evidence>
<sequence>MKQQDQQHPQEMVDRNLVQAILTSDPTDFYVCELARLRIRYRNFPGARQIQADLDKALSRWGFDEESLYQKTRELHAQGNIYQVNSRRRDEEDWS</sequence>
<proteinExistence type="predicted"/>
<reference evidence="2" key="1">
    <citation type="journal article" date="2024" name="Algal Res.">
        <title>Biochemical, toxicological and genomic investigation of a high-biomass producing Limnothrix strain isolated from Italian shallow drinking water reservoir.</title>
        <authorList>
            <person name="Simonazzi M."/>
            <person name="Shishido T.K."/>
            <person name="Delbaje E."/>
            <person name="Wahlsten M."/>
            <person name="Fewer D.P."/>
            <person name="Sivonen K."/>
            <person name="Pezzolesi L."/>
            <person name="Pistocchi R."/>
        </authorList>
    </citation>
    <scope>NUCLEOTIDE SEQUENCE [LARGE SCALE GENOMIC DNA]</scope>
    <source>
        <strain evidence="2">LRLZ20PSL1</strain>
    </source>
</reference>
<dbReference type="Pfam" id="PF11691">
    <property type="entry name" value="DUF3288"/>
    <property type="match status" value="1"/>
</dbReference>
<dbReference type="Proteomes" id="UP001604335">
    <property type="component" value="Unassembled WGS sequence"/>
</dbReference>
<evidence type="ECO:0000313" key="1">
    <source>
        <dbReference type="EMBL" id="MFG3818638.1"/>
    </source>
</evidence>
<protein>
    <submittedName>
        <fullName evidence="1">DUF3288 family protein</fullName>
    </submittedName>
</protein>
<gene>
    <name evidence="1" type="ORF">VPK24_13390</name>
</gene>
<comment type="caution">
    <text evidence="1">The sequence shown here is derived from an EMBL/GenBank/DDBJ whole genome shotgun (WGS) entry which is preliminary data.</text>
</comment>
<keyword evidence="2" id="KW-1185">Reference proteome</keyword>
<accession>A0ABW7CBW6</accession>